<organism evidence="2 3">
    <name type="scientific">Liparis tanakae</name>
    <name type="common">Tanaka's snailfish</name>
    <dbReference type="NCBI Taxonomy" id="230148"/>
    <lineage>
        <taxon>Eukaryota</taxon>
        <taxon>Metazoa</taxon>
        <taxon>Chordata</taxon>
        <taxon>Craniata</taxon>
        <taxon>Vertebrata</taxon>
        <taxon>Euteleostomi</taxon>
        <taxon>Actinopterygii</taxon>
        <taxon>Neopterygii</taxon>
        <taxon>Teleostei</taxon>
        <taxon>Neoteleostei</taxon>
        <taxon>Acanthomorphata</taxon>
        <taxon>Eupercaria</taxon>
        <taxon>Perciformes</taxon>
        <taxon>Cottioidei</taxon>
        <taxon>Cottales</taxon>
        <taxon>Liparidae</taxon>
        <taxon>Liparis</taxon>
    </lineage>
</organism>
<dbReference type="AlphaFoldDB" id="A0A4Z2F5S6"/>
<keyword evidence="3" id="KW-1185">Reference proteome</keyword>
<accession>A0A4Z2F5S6</accession>
<evidence type="ECO:0000313" key="2">
    <source>
        <dbReference type="EMBL" id="TNN36104.1"/>
    </source>
</evidence>
<comment type="caution">
    <text evidence="2">The sequence shown here is derived from an EMBL/GenBank/DDBJ whole genome shotgun (WGS) entry which is preliminary data.</text>
</comment>
<evidence type="ECO:0000313" key="3">
    <source>
        <dbReference type="Proteomes" id="UP000314294"/>
    </source>
</evidence>
<keyword evidence="1" id="KW-0812">Transmembrane</keyword>
<reference evidence="2 3" key="1">
    <citation type="submission" date="2019-03" db="EMBL/GenBank/DDBJ databases">
        <title>First draft genome of Liparis tanakae, snailfish: a comprehensive survey of snailfish specific genes.</title>
        <authorList>
            <person name="Kim W."/>
            <person name="Song I."/>
            <person name="Jeong J.-H."/>
            <person name="Kim D."/>
            <person name="Kim S."/>
            <person name="Ryu S."/>
            <person name="Song J.Y."/>
            <person name="Lee S.K."/>
        </authorList>
    </citation>
    <scope>NUCLEOTIDE SEQUENCE [LARGE SCALE GENOMIC DNA]</scope>
    <source>
        <tissue evidence="2">Muscle</tissue>
    </source>
</reference>
<proteinExistence type="predicted"/>
<keyword evidence="1" id="KW-1133">Transmembrane helix</keyword>
<protein>
    <submittedName>
        <fullName evidence="2">Uncharacterized protein</fullName>
    </submittedName>
</protein>
<keyword evidence="1" id="KW-0472">Membrane</keyword>
<name>A0A4Z2F5S6_9TELE</name>
<evidence type="ECO:0000256" key="1">
    <source>
        <dbReference type="SAM" id="Phobius"/>
    </source>
</evidence>
<feature type="transmembrane region" description="Helical" evidence="1">
    <location>
        <begin position="138"/>
        <end position="167"/>
    </location>
</feature>
<gene>
    <name evidence="2" type="ORF">EYF80_053732</name>
</gene>
<dbReference type="EMBL" id="SRLO01001660">
    <property type="protein sequence ID" value="TNN36104.1"/>
    <property type="molecule type" value="Genomic_DNA"/>
</dbReference>
<sequence length="218" mass="23601">MVAMWPRYSVMAVCDRQPASRDTSACTSPTPSLRINMTAMAAYGLGPWRGDTTVAHAAHAAVEVLGRDQAQNLPQHLLWKVVHAALGLQQHPPAPQEPVVGVGQGLHVVLRVAKVNVASVEVVIVSKHLRCDSLQADIVIVIVILLFFWVCCQQADVVIVILLFLFLNPRLSIREKPPVESVRLCGRAGLGGFVRTGTEDSRHGEEVVDALLLPADTS</sequence>
<dbReference type="Proteomes" id="UP000314294">
    <property type="component" value="Unassembled WGS sequence"/>
</dbReference>